<evidence type="ECO:0000256" key="1">
    <source>
        <dbReference type="SAM" id="MobiDB-lite"/>
    </source>
</evidence>
<reference evidence="3 4" key="1">
    <citation type="submission" date="2018-05" db="EMBL/GenBank/DDBJ databases">
        <title>Whole genome sequencing for identification of molecular markers to develop diagnostic detection tools for the regulated plant pathogen Lachnellula willkommii.</title>
        <authorList>
            <person name="Giroux E."/>
            <person name="Bilodeau G."/>
        </authorList>
    </citation>
    <scope>NUCLEOTIDE SEQUENCE [LARGE SCALE GENOMIC DNA]</scope>
    <source>
        <strain evidence="3 4">CBS 625.97</strain>
    </source>
</reference>
<dbReference type="SMART" id="SM00256">
    <property type="entry name" value="FBOX"/>
    <property type="match status" value="1"/>
</dbReference>
<dbReference type="Proteomes" id="UP000481288">
    <property type="component" value="Unassembled WGS sequence"/>
</dbReference>
<dbReference type="SUPFAM" id="SSF81383">
    <property type="entry name" value="F-box domain"/>
    <property type="match status" value="1"/>
</dbReference>
<dbReference type="Pfam" id="PF12937">
    <property type="entry name" value="F-box-like"/>
    <property type="match status" value="1"/>
</dbReference>
<dbReference type="OrthoDB" id="1689567at2759"/>
<dbReference type="Gene3D" id="1.20.1280.50">
    <property type="match status" value="1"/>
</dbReference>
<accession>A0A7D8YJD4</accession>
<dbReference type="CDD" id="cd09917">
    <property type="entry name" value="F-box_SF"/>
    <property type="match status" value="1"/>
</dbReference>
<dbReference type="EMBL" id="QGMG01000815">
    <property type="protein sequence ID" value="TVY51450.1"/>
    <property type="molecule type" value="Genomic_DNA"/>
</dbReference>
<feature type="compositionally biased region" description="Low complexity" evidence="1">
    <location>
        <begin position="54"/>
        <end position="73"/>
    </location>
</feature>
<evidence type="ECO:0000313" key="4">
    <source>
        <dbReference type="Proteomes" id="UP000481288"/>
    </source>
</evidence>
<evidence type="ECO:0000313" key="3">
    <source>
        <dbReference type="EMBL" id="TVY51450.1"/>
    </source>
</evidence>
<dbReference type="PROSITE" id="PS50181">
    <property type="entry name" value="FBOX"/>
    <property type="match status" value="1"/>
</dbReference>
<protein>
    <recommendedName>
        <fullName evidence="2">F-box domain-containing protein</fullName>
    </recommendedName>
</protein>
<sequence length="1095" mass="119957">MTLGDAAECTVVRLGLEDGSQPPEETSAEGVRNVVPSDGFEISDETGSNQSLESSDPTSPSSIDPPTISMSITGMIPIAEPESVFSSTDSSPVKFIDKGKEREAQRGRTLERHPRPLNPLAGAESRVRKHDAAIEVDTLPISKRIKRSSTFHDNPLDPCAILDDNLLEPCPHALLCTTVSEVLDAPSLATVFSDRQPFYPAPTFPPEKLEQVHPDISHLEYLAIKSSSQIWATSQHGPLKQEPDPAPLASQLPTEIINEILHHLSPADFNSARRICRSWFIASLDQSLLKVMLKRGGFSRTIHYKTTADIAIDPEAETNNGWVMSKRIARECALGPNWTGNGLSREANLSETHNNSAFGHISTIDFADVAVHCPTTNTTGTTFTVSCCGKFLMAANGCLVYIYELNRHHASTEQRPDIHPGCLRPVTSIICPRRVLACSMDTSSHRYAIAILLDDRMGLVCDMKALKKPSVPHSNTEDNFKSRYRTSPEANPSTYVSDADGFGGTSFLDRIQMNSSSSGTNLTTSRRPNDLSFIFPGIAVNRPSSPMDESAWQDAFRGDMPEYRSTAGPSQRHFSLPRGNVPRPDGRAQSIPTPDQQHESLGGGMPIETGPRSLYRNLCSDDDPPRSVAICPQRRCVAFGCSSGIELHWVDALTGQDLHRWFPLTAPSDFLFFLPTRRSIDSAKKLRLISSTAKPGERPAIRERAFGGGPQSSPFWSRAGGRANNLDSGLAYESGDLLTSIRSDSPFTRSHTGRLDFSDHYRAVPLSDGYHILFTDPATDLLCMGTDAPVGGPTKLLRKVWFAGPEGQGSPTVYACGSDLSLGVRVVAAFGSGEEQSVWLFSVPGDIFAADQFRNLSGGPSWSVGPETAPKHMEWLQWWADDGTQEFLNRNQDPVAGFHPRSSWPVKIKGQEIGRCQGIVDLAVDSGAHMIIWAFSKQGTAKVWKINTGERDSIRSLSVVRDGTVREHDEDGDVEMVDAPSSPSMGTQNPLLESFDGTTSSTPPGLTTTVPQQYGIDYSQHGVHHDLDGDVLMEDLSIPEDGSDEESQLSFDQAVRAGHWGEIEYTSHSWIRRRERGIDFIEEMTGVARMEIEIR</sequence>
<feature type="domain" description="F-box" evidence="2">
    <location>
        <begin position="246"/>
        <end position="291"/>
    </location>
</feature>
<feature type="region of interest" description="Disordered" evidence="1">
    <location>
        <begin position="1"/>
        <end position="126"/>
    </location>
</feature>
<dbReference type="InterPro" id="IPR036047">
    <property type="entry name" value="F-box-like_dom_sf"/>
</dbReference>
<dbReference type="SUPFAM" id="SSF69322">
    <property type="entry name" value="Tricorn protease domain 2"/>
    <property type="match status" value="1"/>
</dbReference>
<comment type="caution">
    <text evidence="3">The sequence shown here is derived from an EMBL/GenBank/DDBJ whole genome shotgun (WGS) entry which is preliminary data.</text>
</comment>
<organism evidence="3 4">
    <name type="scientific">Lachnellula cervina</name>
    <dbReference type="NCBI Taxonomy" id="1316786"/>
    <lineage>
        <taxon>Eukaryota</taxon>
        <taxon>Fungi</taxon>
        <taxon>Dikarya</taxon>
        <taxon>Ascomycota</taxon>
        <taxon>Pezizomycotina</taxon>
        <taxon>Leotiomycetes</taxon>
        <taxon>Helotiales</taxon>
        <taxon>Lachnaceae</taxon>
        <taxon>Lachnellula</taxon>
    </lineage>
</organism>
<feature type="compositionally biased region" description="Basic and acidic residues" evidence="1">
    <location>
        <begin position="95"/>
        <end position="114"/>
    </location>
</feature>
<evidence type="ECO:0000259" key="2">
    <source>
        <dbReference type="PROSITE" id="PS50181"/>
    </source>
</evidence>
<feature type="region of interest" description="Disordered" evidence="1">
    <location>
        <begin position="963"/>
        <end position="987"/>
    </location>
</feature>
<dbReference type="AlphaFoldDB" id="A0A7D8YJD4"/>
<gene>
    <name evidence="3" type="ORF">LCER1_G005606</name>
</gene>
<keyword evidence="4" id="KW-1185">Reference proteome</keyword>
<feature type="region of interest" description="Disordered" evidence="1">
    <location>
        <begin position="562"/>
        <end position="603"/>
    </location>
</feature>
<name>A0A7D8YJD4_9HELO</name>
<dbReference type="InterPro" id="IPR001810">
    <property type="entry name" value="F-box_dom"/>
</dbReference>
<feature type="region of interest" description="Disordered" evidence="1">
    <location>
        <begin position="469"/>
        <end position="499"/>
    </location>
</feature>
<proteinExistence type="predicted"/>